<dbReference type="RefSeq" id="WP_106170246.1">
    <property type="nucleotide sequence ID" value="NZ_JAVKZF010000002.1"/>
</dbReference>
<dbReference type="PANTHER" id="PTHR12526:SF595">
    <property type="entry name" value="BLL5217 PROTEIN"/>
    <property type="match status" value="1"/>
</dbReference>
<sequence length="342" mass="38589">MRDRLRIALVSPLALPTRPDIGSSIEQLVSLLAAELTRRGHEVTLFASGDSQTEARLHAVYPRSYKEDSMLWNYYEFHEIVHVAAAFEQAERFDVIHSHAYHHALPFTRLVSTPVLYTYHINPTKDILSCYSRYPETQVVAVSQYHRSKFTTLDRVAVVYNGIDIDAFPFQAKRGDYLVFLGHLIHKKGALEAIQIAQQVGMRLVMAGQTSDYFYAEIEPWVDGKQVEYIGYIGVPERNKLLAEAAALLFPINASEPFGLVMLEAMACGTPVAAIDRCAVSEIVEPGVTGYYAADVDALAALIPDTLALDRHKVREAIARFDYRRMVDGYESLYRQMLEVRQ</sequence>
<reference evidence="3 4" key="1">
    <citation type="journal article" date="2019" name="Genome Biol. Evol.">
        <title>Day and night: Metabolic profiles and evolutionary relationships of six axenic non-marine cyanobacteria.</title>
        <authorList>
            <person name="Will S.E."/>
            <person name="Henke P."/>
            <person name="Boedeker C."/>
            <person name="Huang S."/>
            <person name="Brinkmann H."/>
            <person name="Rohde M."/>
            <person name="Jarek M."/>
            <person name="Friedl T."/>
            <person name="Seufert S."/>
            <person name="Schumacher M."/>
            <person name="Overmann J."/>
            <person name="Neumann-Schaal M."/>
            <person name="Petersen J."/>
        </authorList>
    </citation>
    <scope>NUCLEOTIDE SEQUENCE [LARGE SCALE GENOMIC DNA]</scope>
    <source>
        <strain evidence="3 4">SAG 39.79</strain>
    </source>
</reference>
<organism evidence="3 4">
    <name type="scientific">Chroococcidiopsis cubana SAG 39.79</name>
    <dbReference type="NCBI Taxonomy" id="388085"/>
    <lineage>
        <taxon>Bacteria</taxon>
        <taxon>Bacillati</taxon>
        <taxon>Cyanobacteriota</taxon>
        <taxon>Cyanophyceae</taxon>
        <taxon>Chroococcidiopsidales</taxon>
        <taxon>Chroococcidiopsidaceae</taxon>
        <taxon>Chroococcidiopsis</taxon>
    </lineage>
</organism>
<comment type="caution">
    <text evidence="3">The sequence shown here is derived from an EMBL/GenBank/DDBJ whole genome shotgun (WGS) entry which is preliminary data.</text>
</comment>
<protein>
    <submittedName>
        <fullName evidence="3">Glycosyl transferase</fullName>
    </submittedName>
</protein>
<dbReference type="PANTHER" id="PTHR12526">
    <property type="entry name" value="GLYCOSYLTRANSFERASE"/>
    <property type="match status" value="1"/>
</dbReference>
<gene>
    <name evidence="3" type="ORF">DSM107010_59860</name>
</gene>
<evidence type="ECO:0000259" key="2">
    <source>
        <dbReference type="Pfam" id="PF13439"/>
    </source>
</evidence>
<dbReference type="SUPFAM" id="SSF53756">
    <property type="entry name" value="UDP-Glycosyltransferase/glycogen phosphorylase"/>
    <property type="match status" value="1"/>
</dbReference>
<evidence type="ECO:0000313" key="3">
    <source>
        <dbReference type="EMBL" id="RUT03703.1"/>
    </source>
</evidence>
<evidence type="ECO:0000259" key="1">
    <source>
        <dbReference type="Pfam" id="PF00534"/>
    </source>
</evidence>
<dbReference type="Gene3D" id="3.40.50.2000">
    <property type="entry name" value="Glycogen Phosphorylase B"/>
    <property type="match status" value="2"/>
</dbReference>
<accession>A0AB37UBM5</accession>
<dbReference type="GO" id="GO:0016757">
    <property type="term" value="F:glycosyltransferase activity"/>
    <property type="evidence" value="ECO:0007669"/>
    <property type="project" value="InterPro"/>
</dbReference>
<keyword evidence="4" id="KW-1185">Reference proteome</keyword>
<feature type="domain" description="Glycosyl transferase family 1" evidence="1">
    <location>
        <begin position="173"/>
        <end position="313"/>
    </location>
</feature>
<dbReference type="InterPro" id="IPR028098">
    <property type="entry name" value="Glyco_trans_4-like_N"/>
</dbReference>
<evidence type="ECO:0000313" key="4">
    <source>
        <dbReference type="Proteomes" id="UP000282574"/>
    </source>
</evidence>
<dbReference type="CDD" id="cd03802">
    <property type="entry name" value="GT4_AviGT4-like"/>
    <property type="match status" value="1"/>
</dbReference>
<keyword evidence="3" id="KW-0808">Transferase</keyword>
<name>A0AB37UBM5_9CYAN</name>
<dbReference type="InterPro" id="IPR001296">
    <property type="entry name" value="Glyco_trans_1"/>
</dbReference>
<dbReference type="Proteomes" id="UP000282574">
    <property type="component" value="Unassembled WGS sequence"/>
</dbReference>
<dbReference type="Pfam" id="PF13439">
    <property type="entry name" value="Glyco_transf_4"/>
    <property type="match status" value="1"/>
</dbReference>
<dbReference type="AlphaFoldDB" id="A0AB37UBM5"/>
<dbReference type="EMBL" id="RSCK01000096">
    <property type="protein sequence ID" value="RUT03703.1"/>
    <property type="molecule type" value="Genomic_DNA"/>
</dbReference>
<feature type="domain" description="Glycosyltransferase subfamily 4-like N-terminal" evidence="2">
    <location>
        <begin position="26"/>
        <end position="166"/>
    </location>
</feature>
<dbReference type="Pfam" id="PF00534">
    <property type="entry name" value="Glycos_transf_1"/>
    <property type="match status" value="1"/>
</dbReference>
<proteinExistence type="predicted"/>